<dbReference type="AlphaFoldDB" id="A0A7C2G114"/>
<evidence type="ECO:0008006" key="3">
    <source>
        <dbReference type="Google" id="ProtNLM"/>
    </source>
</evidence>
<feature type="transmembrane region" description="Helical" evidence="1">
    <location>
        <begin position="258"/>
        <end position="281"/>
    </location>
</feature>
<proteinExistence type="predicted"/>
<name>A0A7C2G114_9CREN</name>
<feature type="transmembrane region" description="Helical" evidence="1">
    <location>
        <begin position="20"/>
        <end position="39"/>
    </location>
</feature>
<keyword evidence="1" id="KW-0812">Transmembrane</keyword>
<keyword evidence="1" id="KW-1133">Transmembrane helix</keyword>
<evidence type="ECO:0000256" key="1">
    <source>
        <dbReference type="SAM" id="Phobius"/>
    </source>
</evidence>
<keyword evidence="1" id="KW-0472">Membrane</keyword>
<accession>A0A7C2G114</accession>
<comment type="caution">
    <text evidence="2">The sequence shown here is derived from an EMBL/GenBank/DDBJ whole genome shotgun (WGS) entry which is preliminary data.</text>
</comment>
<organism evidence="2">
    <name type="scientific">Thermosphaera aggregans</name>
    <dbReference type="NCBI Taxonomy" id="54254"/>
    <lineage>
        <taxon>Archaea</taxon>
        <taxon>Thermoproteota</taxon>
        <taxon>Thermoprotei</taxon>
        <taxon>Desulfurococcales</taxon>
        <taxon>Desulfurococcaceae</taxon>
        <taxon>Thermosphaera</taxon>
    </lineage>
</organism>
<dbReference type="EMBL" id="DSJT01000013">
    <property type="protein sequence ID" value="HEF87247.1"/>
    <property type="molecule type" value="Genomic_DNA"/>
</dbReference>
<evidence type="ECO:0000313" key="2">
    <source>
        <dbReference type="EMBL" id="HEF87247.1"/>
    </source>
</evidence>
<sequence>MSKILSINRLFSGKAVKSLLVLLTIISFTVFAVSAFYLAESYRLQPYSIYKNSYKLAEIRSQPYYSVLVKPSLIYDYETIVTYPTIYLSLAEKVDYVFNISWVVYNNTVKGLVSSIEYSVEPALLITTSTWSKSFAITPEILETSDGVMVKGSFNISELEGLVDAVDREVRVSSWRFDVNTTLSLRINVKYSTGINASYELKPYMVLSFNRIYNLLAISTGGLTSSYSDEVQKTVENTMTLPLGFSVKVSTIRSITTISTLTTGLLAAVMGYTALRSYGVFKTSNRKFRRRIVKAHVDEYRFKTVVVEKAEDFDALARRVDAPIIYSELDRKYYLMIGDIAYVYQEG</sequence>
<protein>
    <recommendedName>
        <fullName evidence="3">DUF5305 domain-containing protein</fullName>
    </recommendedName>
</protein>
<gene>
    <name evidence="2" type="ORF">ENP55_02930</name>
</gene>
<reference evidence="2" key="1">
    <citation type="journal article" date="2020" name="mSystems">
        <title>Genome- and Community-Level Interaction Insights into Carbon Utilization and Element Cycling Functions of Hydrothermarchaeota in Hydrothermal Sediment.</title>
        <authorList>
            <person name="Zhou Z."/>
            <person name="Liu Y."/>
            <person name="Xu W."/>
            <person name="Pan J."/>
            <person name="Luo Z.H."/>
            <person name="Li M."/>
        </authorList>
    </citation>
    <scope>NUCLEOTIDE SEQUENCE [LARGE SCALE GENOMIC DNA]</scope>
    <source>
        <strain evidence="2">SpSt-23</strain>
    </source>
</reference>